<dbReference type="Proteomes" id="UP000190744">
    <property type="component" value="Unassembled WGS sequence"/>
</dbReference>
<reference evidence="3" key="1">
    <citation type="submission" date="2015-09" db="EMBL/GenBank/DDBJ databases">
        <authorList>
            <person name="Fill T.P."/>
            <person name="Baretta J.F."/>
            <person name="de Almeida L.G."/>
            <person name="Rocha M."/>
            <person name="de Souza D.H."/>
            <person name="Malavazi I."/>
            <person name="Cerdeira L.T."/>
            <person name="Hong H."/>
            <person name="Samborskyy M."/>
            <person name="de Vasconcelos A.T."/>
            <person name="Leadlay P."/>
            <person name="Rodrigues-Filho E."/>
        </authorList>
    </citation>
    <scope>NUCLEOTIDE SEQUENCE [LARGE SCALE GENOMIC DNA]</scope>
    <source>
        <strain evidence="3">LaBioMMi 136</strain>
    </source>
</reference>
<evidence type="ECO:0000256" key="1">
    <source>
        <dbReference type="SAM" id="MobiDB-lite"/>
    </source>
</evidence>
<dbReference type="EMBL" id="LJBN01000181">
    <property type="protein sequence ID" value="OOQ84408.1"/>
    <property type="molecule type" value="Genomic_DNA"/>
</dbReference>
<evidence type="ECO:0000313" key="3">
    <source>
        <dbReference type="Proteomes" id="UP000190744"/>
    </source>
</evidence>
<accession>A0A1S9RH70</accession>
<organism evidence="2 3">
    <name type="scientific">Penicillium brasilianum</name>
    <dbReference type="NCBI Taxonomy" id="104259"/>
    <lineage>
        <taxon>Eukaryota</taxon>
        <taxon>Fungi</taxon>
        <taxon>Dikarya</taxon>
        <taxon>Ascomycota</taxon>
        <taxon>Pezizomycotina</taxon>
        <taxon>Eurotiomycetes</taxon>
        <taxon>Eurotiomycetidae</taxon>
        <taxon>Eurotiales</taxon>
        <taxon>Aspergillaceae</taxon>
        <taxon>Penicillium</taxon>
    </lineage>
</organism>
<name>A0A1S9RH70_PENBI</name>
<sequence length="380" mass="43192">MPRSVQHWPGGIPSSIKPHPETDLSLDQLKEEVKGWLLFVQENWVPAANTAASNDGEYELHQRRHLIETWASATQDFRDVNANPTKYPRFIASTNFSTQSYQSRAPMPEGLQYPAEVLVHIYDTLQPCDINGLISIAPVDEAHTANRARWIKFVILLYNYDIEAGHCLFDNYIPSEAILNLETTTNPSIEDFASWQDLETANFLSIYLTHTGNVLDYGYTGPYMLVDEEGLRTGRLALVEYEINGTVKDALHIRPFNMRMPHIYASTLGKGLDEIRHVRGGYRHQNLPLDMDLPIIDILHQAKAAGQLPSTMDLSYREQWMEDIELYAPGYLSLEAEGRAGEYSLQHLSRPSSVEGTKKTIWKRLEADPNLFAPNFRFLG</sequence>
<feature type="region of interest" description="Disordered" evidence="1">
    <location>
        <begin position="1"/>
        <end position="20"/>
    </location>
</feature>
<proteinExistence type="predicted"/>
<evidence type="ECO:0000313" key="2">
    <source>
        <dbReference type="EMBL" id="OOQ84408.1"/>
    </source>
</evidence>
<dbReference type="AlphaFoldDB" id="A0A1S9RH70"/>
<comment type="caution">
    <text evidence="2">The sequence shown here is derived from an EMBL/GenBank/DDBJ whole genome shotgun (WGS) entry which is preliminary data.</text>
</comment>
<gene>
    <name evidence="2" type="ORF">PEBR_30388</name>
</gene>
<protein>
    <submittedName>
        <fullName evidence="2">Uncharacterized protein</fullName>
    </submittedName>
</protein>